<dbReference type="GO" id="GO:0016702">
    <property type="term" value="F:oxidoreductase activity, acting on single donors with incorporation of molecular oxygen, incorporation of two atoms of oxygen"/>
    <property type="evidence" value="ECO:0007669"/>
    <property type="project" value="InterPro"/>
</dbReference>
<name>A0A561DYU5_9BACI</name>
<dbReference type="PANTHER" id="PTHR12918">
    <property type="entry name" value="CYSTEINE DIOXYGENASE"/>
    <property type="match status" value="1"/>
</dbReference>
<evidence type="ECO:0000313" key="8">
    <source>
        <dbReference type="Proteomes" id="UP000319671"/>
    </source>
</evidence>
<organism evidence="7 8">
    <name type="scientific">Neobacillus bataviensis</name>
    <dbReference type="NCBI Taxonomy" id="220685"/>
    <lineage>
        <taxon>Bacteria</taxon>
        <taxon>Bacillati</taxon>
        <taxon>Bacillota</taxon>
        <taxon>Bacilli</taxon>
        <taxon>Bacillales</taxon>
        <taxon>Bacillaceae</taxon>
        <taxon>Neobacillus</taxon>
    </lineage>
</organism>
<dbReference type="SUPFAM" id="SSF51182">
    <property type="entry name" value="RmlC-like cupins"/>
    <property type="match status" value="1"/>
</dbReference>
<protein>
    <submittedName>
        <fullName evidence="7">Cysteine dioxygenase</fullName>
    </submittedName>
</protein>
<dbReference type="InterPro" id="IPR010300">
    <property type="entry name" value="CDO_1"/>
</dbReference>
<comment type="similarity">
    <text evidence="1">Belongs to the cysteine dioxygenase family.</text>
</comment>
<evidence type="ECO:0000256" key="2">
    <source>
        <dbReference type="ARBA" id="ARBA00022723"/>
    </source>
</evidence>
<keyword evidence="3 7" id="KW-0223">Dioxygenase</keyword>
<dbReference type="CDD" id="cd10548">
    <property type="entry name" value="cupin_CDO"/>
    <property type="match status" value="1"/>
</dbReference>
<evidence type="ECO:0000313" key="7">
    <source>
        <dbReference type="EMBL" id="TWE08531.1"/>
    </source>
</evidence>
<keyword evidence="8" id="KW-1185">Reference proteome</keyword>
<proteinExistence type="inferred from homology"/>
<feature type="binding site" evidence="6">
    <location>
        <position position="125"/>
    </location>
    <ligand>
        <name>Fe cation</name>
        <dbReference type="ChEBI" id="CHEBI:24875"/>
        <note>catalytic</note>
    </ligand>
</feature>
<evidence type="ECO:0000256" key="5">
    <source>
        <dbReference type="ARBA" id="ARBA00023004"/>
    </source>
</evidence>
<evidence type="ECO:0000256" key="1">
    <source>
        <dbReference type="ARBA" id="ARBA00006622"/>
    </source>
</evidence>
<evidence type="ECO:0000256" key="6">
    <source>
        <dbReference type="PIRSR" id="PIRSR610300-51"/>
    </source>
</evidence>
<dbReference type="RefSeq" id="WP_144562204.1">
    <property type="nucleotide sequence ID" value="NZ_VIVN01000001.1"/>
</dbReference>
<feature type="binding site" evidence="6">
    <location>
        <position position="77"/>
    </location>
    <ligand>
        <name>Fe cation</name>
        <dbReference type="ChEBI" id="CHEBI:24875"/>
        <note>catalytic</note>
    </ligand>
</feature>
<dbReference type="InterPro" id="IPR014710">
    <property type="entry name" value="RmlC-like_jellyroll"/>
</dbReference>
<dbReference type="AlphaFoldDB" id="A0A561DYU5"/>
<keyword evidence="5 6" id="KW-0408">Iron</keyword>
<comment type="caution">
    <text evidence="7">The sequence shown here is derived from an EMBL/GenBank/DDBJ whole genome shotgun (WGS) entry which is preliminary data.</text>
</comment>
<dbReference type="PANTHER" id="PTHR12918:SF1">
    <property type="entry name" value="CYSTEINE DIOXYGENASE TYPE 1"/>
    <property type="match status" value="1"/>
</dbReference>
<dbReference type="EMBL" id="VIVN01000001">
    <property type="protein sequence ID" value="TWE08531.1"/>
    <property type="molecule type" value="Genomic_DNA"/>
</dbReference>
<reference evidence="7 8" key="1">
    <citation type="submission" date="2019-06" db="EMBL/GenBank/DDBJ databases">
        <title>Sorghum-associated microbial communities from plants grown in Nebraska, USA.</title>
        <authorList>
            <person name="Schachtman D."/>
        </authorList>
    </citation>
    <scope>NUCLEOTIDE SEQUENCE [LARGE SCALE GENOMIC DNA]</scope>
    <source>
        <strain evidence="7 8">2482</strain>
    </source>
</reference>
<dbReference type="InterPro" id="IPR011051">
    <property type="entry name" value="RmlC_Cupin_sf"/>
</dbReference>
<evidence type="ECO:0000256" key="3">
    <source>
        <dbReference type="ARBA" id="ARBA00022964"/>
    </source>
</evidence>
<dbReference type="Gene3D" id="2.60.120.10">
    <property type="entry name" value="Jelly Rolls"/>
    <property type="match status" value="1"/>
</dbReference>
<gene>
    <name evidence="7" type="ORF">FB550_101557</name>
</gene>
<sequence length="164" mass="18792">MKLLDYIHQQLGKLKNPTLKELGTALKRFPELSDLIQPFITDPDQFPYGRNVIYLNEHVEVLVINLPPHVETAIHDHGQSLGCAMVVEGKLLNSIYRTNENQIERAKAYIVQKGDFLISPQGLIHKMGNPHTERMISLHVYSPPLFNMSNYKDQQTNEIITDFV</sequence>
<accession>A0A561DYU5</accession>
<dbReference type="Pfam" id="PF05995">
    <property type="entry name" value="CDO_I"/>
    <property type="match status" value="1"/>
</dbReference>
<feature type="binding site" evidence="6">
    <location>
        <position position="75"/>
    </location>
    <ligand>
        <name>Fe cation</name>
        <dbReference type="ChEBI" id="CHEBI:24875"/>
        <note>catalytic</note>
    </ligand>
</feature>
<keyword evidence="4" id="KW-0560">Oxidoreductase</keyword>
<evidence type="ECO:0000256" key="4">
    <source>
        <dbReference type="ARBA" id="ARBA00023002"/>
    </source>
</evidence>
<dbReference type="Proteomes" id="UP000319671">
    <property type="component" value="Unassembled WGS sequence"/>
</dbReference>
<dbReference type="GO" id="GO:0008198">
    <property type="term" value="F:ferrous iron binding"/>
    <property type="evidence" value="ECO:0007669"/>
    <property type="project" value="TreeGrafter"/>
</dbReference>
<keyword evidence="2 6" id="KW-0479">Metal-binding</keyword>